<protein>
    <submittedName>
        <fullName evidence="2">IS5/IS1182 family transposase</fullName>
    </submittedName>
</protein>
<dbReference type="AlphaFoldDB" id="A0A2Z3HAN9"/>
<dbReference type="PANTHER" id="PTHR30007">
    <property type="entry name" value="PHP DOMAIN PROTEIN"/>
    <property type="match status" value="1"/>
</dbReference>
<evidence type="ECO:0000259" key="1">
    <source>
        <dbReference type="Pfam" id="PF13340"/>
    </source>
</evidence>
<feature type="domain" description="Insertion element IS402-like" evidence="1">
    <location>
        <begin position="20"/>
        <end position="73"/>
    </location>
</feature>
<dbReference type="RefSeq" id="WP_010040050.1">
    <property type="nucleotide sequence ID" value="NZ_CP025958.1"/>
</dbReference>
<reference evidence="2 3" key="1">
    <citation type="submission" date="2018-01" db="EMBL/GenBank/DDBJ databases">
        <title>G. obscuriglobus.</title>
        <authorList>
            <person name="Franke J."/>
            <person name="Blomberg W."/>
            <person name="Selmecki A."/>
        </authorList>
    </citation>
    <scope>NUCLEOTIDE SEQUENCE [LARGE SCALE GENOMIC DNA]</scope>
    <source>
        <strain evidence="2 3">DSM 5831</strain>
    </source>
</reference>
<organism evidence="2 3">
    <name type="scientific">Gemmata obscuriglobus</name>
    <dbReference type="NCBI Taxonomy" id="114"/>
    <lineage>
        <taxon>Bacteria</taxon>
        <taxon>Pseudomonadati</taxon>
        <taxon>Planctomycetota</taxon>
        <taxon>Planctomycetia</taxon>
        <taxon>Gemmatales</taxon>
        <taxon>Gemmataceae</taxon>
        <taxon>Gemmata</taxon>
    </lineage>
</organism>
<dbReference type="Proteomes" id="UP000245802">
    <property type="component" value="Chromosome"/>
</dbReference>
<accession>A0A2Z3HAN9</accession>
<gene>
    <name evidence="2" type="ORF">C1280_15425</name>
</gene>
<evidence type="ECO:0000313" key="3">
    <source>
        <dbReference type="Proteomes" id="UP000245802"/>
    </source>
</evidence>
<proteinExistence type="predicted"/>
<dbReference type="OrthoDB" id="212263at2"/>
<name>A0A2Z3HAN9_9BACT</name>
<dbReference type="PANTHER" id="PTHR30007:SF0">
    <property type="entry name" value="TRANSPOSASE"/>
    <property type="match status" value="1"/>
</dbReference>
<dbReference type="EMBL" id="CP025958">
    <property type="protein sequence ID" value="AWM38240.1"/>
    <property type="molecule type" value="Genomic_DNA"/>
</dbReference>
<sequence>MARRDDPECLFAPQSELAPRSIKYTRPEIVKAVLYLSRGGCPCRKFPHDLQPWKTVSHYLYTCRAAGVWEQVHNALRSEIRASAGWEPIPSAGIIDSQSVKATDT</sequence>
<keyword evidence="3" id="KW-1185">Reference proteome</keyword>
<dbReference type="InterPro" id="IPR025161">
    <property type="entry name" value="IS402-like_dom"/>
</dbReference>
<dbReference type="KEGG" id="gog:C1280_15425"/>
<evidence type="ECO:0000313" key="2">
    <source>
        <dbReference type="EMBL" id="AWM38240.1"/>
    </source>
</evidence>
<dbReference type="Pfam" id="PF13340">
    <property type="entry name" value="DUF4096"/>
    <property type="match status" value="1"/>
</dbReference>